<accession>A0ACC0ZAR0</accession>
<sequence length="1561" mass="175661">MERPSASQRVKKRALEEDDGIVGRKYKFKILLPNGASVELILWDPILRMPLQDFVKLVKGEYFRAWQESVSQKRTINWKNEGLYLEDAYENKIRNIMDFGKFKPHRYHILRLNDGSSEISNTFEGMWDLTPDTDLLMELPEEYTFETALADLIDNSLQAIWTNRENDRRLISVHIAEDRISIFDTGPGMDSSEENSIAKWGKMGASLNRTSKEHGVGGKPPYLKPFFGMFGYGGPIASMHLGRRALVSSKTKVSNKVFTLHLEREALLKCSDSELTWRTNGGIRVPSEDESTESPHGSFTKVEIFEPKLKSLNKFQLLYKLKDIYFPYIQCDEVSKTGKTTTPIEFQVNGVDLAEIAGGEVAITNMHSCNGPEFVLQLHFSLKLGCSTAKSPGSWTSQEANARLKCVYFPVTEGGESIERIIEKLNSKGCGVPENYETFSRVAIRRLGRLLPDARWAWLPFMDLRQKKGDKAHLLKRCCSRAKCFIDTDAGFNPTPSKTDLAHKNLFTIALKNFGVNTCKEDKDINVEIHRAGKRLTPLQLEKEYQDWLLQMHDQYDKENNFGADQAIFILSPKNKKSLGISSDVARVHQVLKRKGLTWKRGQRVKVFKGACAGVHNNNIYATIEYFLIEGLQGDAAGDARIICRYAILCTCGSKSLMDKEGSVLLENNETVSLDIFGSLSLPIGIIDSGKCVCIDNIDWELQLAKQRQKAPALIDLLNATQCEELDVDGALPFSAKAGEVPPREIVAVVRPANVVSSSVSKKLDQKHIVKNNLEMIMEVRFIGERENLQKGINIYTARVPPASRKGYQGLYIFEFGCKLPNLFQNAGMYRFSFHLPQSSCKSCERQVVVKGSSKVGNWRLLSCKQSPQFCVRVGSCFPPLSVACYDIYDNRIPFTSITGVIVKLNTTTSVNMHVDDFKMDLSADKLTLNIEDILIESYELDKIQPRYEATLVISPQDELASVSIPCQVIPGSLKHVTIQSPNFGNNLLPGSVVKQLKFEMFDAYNNHVFKGLEVELNLDGFRFEDQLGIKRKVDDYGCVDLSGLLKVTAGYGKIVSISILSDNEVIFNQEFRTQKRELRIVSGVPEGCPVGSQLENIVFEVVDSKGDVDATIHDNEKGGQSHTLTIRSKSIGTEDSIRYAFRHGRCTVPAIPLPQCEGCFCFEAVHSRYTELHLSIKVPLLQSPKTEYSEIPSYSDGKLLLLEGSTPLKQGGDFAVSIIKIEKELENEICKYGSRIKNHEMALKIVDDQTAEVKQVLSQLQASTERQILTDPYSLLTKEEITRRIESRGQSAAAVLYCVCKKFPLHESRTDFIEDIVGLVALIGRAWTSKLSRMLAEYLGEDQMLALVCRSFRAACALEEHDYLYCRPYTGALDGSDPQRWLALPEPILPCGDTPPGFMGYAVNMVDLDENHVCTRTDAGDGLRETLLYQLFGELQVYRTREDMIEARACIKHGAISLDGGILKENGLICLGHWNPTICFPVVGQVDMLPSSEITEKWNQIEEKKSKLGKLMCLKEKHTTALKKALKKFNKKKEKYKEHMFEISPTLREYYLEYGNPEEE</sequence>
<organism evidence="1 2">
    <name type="scientific">Pistacia integerrima</name>
    <dbReference type="NCBI Taxonomy" id="434235"/>
    <lineage>
        <taxon>Eukaryota</taxon>
        <taxon>Viridiplantae</taxon>
        <taxon>Streptophyta</taxon>
        <taxon>Embryophyta</taxon>
        <taxon>Tracheophyta</taxon>
        <taxon>Spermatophyta</taxon>
        <taxon>Magnoliopsida</taxon>
        <taxon>eudicotyledons</taxon>
        <taxon>Gunneridae</taxon>
        <taxon>Pentapetalae</taxon>
        <taxon>rosids</taxon>
        <taxon>malvids</taxon>
        <taxon>Sapindales</taxon>
        <taxon>Anacardiaceae</taxon>
        <taxon>Pistacia</taxon>
    </lineage>
</organism>
<name>A0ACC0ZAR0_9ROSI</name>
<evidence type="ECO:0000313" key="1">
    <source>
        <dbReference type="EMBL" id="KAJ0046963.1"/>
    </source>
</evidence>
<proteinExistence type="predicted"/>
<dbReference type="Proteomes" id="UP001163603">
    <property type="component" value="Chromosome 3"/>
</dbReference>
<gene>
    <name evidence="1" type="ORF">Pint_05046</name>
</gene>
<dbReference type="EMBL" id="CM047738">
    <property type="protein sequence ID" value="KAJ0046963.1"/>
    <property type="molecule type" value="Genomic_DNA"/>
</dbReference>
<reference evidence="2" key="1">
    <citation type="journal article" date="2023" name="G3 (Bethesda)">
        <title>Genome assembly and association tests identify interacting loci associated with vigor, precocity, and sex in interspecific pistachio rootstocks.</title>
        <authorList>
            <person name="Palmer W."/>
            <person name="Jacygrad E."/>
            <person name="Sagayaradj S."/>
            <person name="Cavanaugh K."/>
            <person name="Han R."/>
            <person name="Bertier L."/>
            <person name="Beede B."/>
            <person name="Kafkas S."/>
            <person name="Golino D."/>
            <person name="Preece J."/>
            <person name="Michelmore R."/>
        </authorList>
    </citation>
    <scope>NUCLEOTIDE SEQUENCE [LARGE SCALE GENOMIC DNA]</scope>
</reference>
<comment type="caution">
    <text evidence="1">The sequence shown here is derived from an EMBL/GenBank/DDBJ whole genome shotgun (WGS) entry which is preliminary data.</text>
</comment>
<evidence type="ECO:0000313" key="2">
    <source>
        <dbReference type="Proteomes" id="UP001163603"/>
    </source>
</evidence>
<keyword evidence="2" id="KW-1185">Reference proteome</keyword>
<protein>
    <submittedName>
        <fullName evidence="1">Uncharacterized protein</fullName>
    </submittedName>
</protein>